<dbReference type="InterPro" id="IPR047212">
    <property type="entry name" value="TPP_POXB-like"/>
</dbReference>
<dbReference type="NCBIfam" id="NF006377">
    <property type="entry name" value="PRK08611.1"/>
    <property type="match status" value="1"/>
</dbReference>
<evidence type="ECO:0000313" key="7">
    <source>
        <dbReference type="EMBL" id="MBC1520203.1"/>
    </source>
</evidence>
<dbReference type="GO" id="GO:0030976">
    <property type="term" value="F:thiamine pyrophosphate binding"/>
    <property type="evidence" value="ECO:0007669"/>
    <property type="project" value="InterPro"/>
</dbReference>
<dbReference type="InterPro" id="IPR047210">
    <property type="entry name" value="TPP_PYR_POXB-like"/>
</dbReference>
<keyword evidence="7" id="KW-0560">Oxidoreductase</keyword>
<keyword evidence="7" id="KW-0670">Pyruvate</keyword>
<name>A0A841ZJG0_9LIST</name>
<dbReference type="EC" id="1.2.3.3" evidence="7"/>
<dbReference type="CDD" id="cd07039">
    <property type="entry name" value="TPP_PYR_POX"/>
    <property type="match status" value="1"/>
</dbReference>
<gene>
    <name evidence="7" type="ORF">HB912_00905</name>
</gene>
<organism evidence="7 8">
    <name type="scientific">Listeria aquatica</name>
    <dbReference type="NCBI Taxonomy" id="1494960"/>
    <lineage>
        <taxon>Bacteria</taxon>
        <taxon>Bacillati</taxon>
        <taxon>Bacillota</taxon>
        <taxon>Bacilli</taxon>
        <taxon>Bacillales</taxon>
        <taxon>Listeriaceae</taxon>
        <taxon>Listeria</taxon>
    </lineage>
</organism>
<dbReference type="CDD" id="cd02014">
    <property type="entry name" value="TPP_POX"/>
    <property type="match status" value="1"/>
</dbReference>
<dbReference type="Proteomes" id="UP000559885">
    <property type="component" value="Unassembled WGS sequence"/>
</dbReference>
<accession>A0A841ZJG0</accession>
<dbReference type="RefSeq" id="WP_185371803.1">
    <property type="nucleotide sequence ID" value="NZ_JAARRM010000001.1"/>
</dbReference>
<comment type="similarity">
    <text evidence="1 3">Belongs to the TPP enzyme family.</text>
</comment>
<dbReference type="InterPro" id="IPR029061">
    <property type="entry name" value="THDP-binding"/>
</dbReference>
<dbReference type="InterPro" id="IPR000399">
    <property type="entry name" value="TPP-bd_CS"/>
</dbReference>
<dbReference type="AlphaFoldDB" id="A0A841ZJG0"/>
<dbReference type="Gene3D" id="3.40.50.970">
    <property type="match status" value="2"/>
</dbReference>
<sequence>MKTRGSDVLVKVLKNWDVDHVYGLPGDSIDTVVEALRKEKEAIDFIHVRHEEVATLAASAYTKLTGKIGVALAIGGPGAIHLLNGMYDAKMDRVPMLVLAGQVVTDVANTKFFQEVDLPTLFEDVAVYNKLIESADNIAEVVDQAIETAYREKGVAVLTIPNDILAEQVKEKPLKKREYQPVRPQIDEAKIMQAKKLIEQSKKPVILAGAGTLGAKEELERFSEAFDIPVIVTLRGRGVISDEHPNYLGNIGKIGTKPAYEAMQEADLLLMLGNDYPYVDYLPKHSISCIQVDINPSIMSKRYPATVEIVGDMKEVLTKWNENEARNTVSERPFLKAVQHNMENWNKWMAEDEAKTEEPLAPEAVMAEIRKIAEPDTIFSIDVGTSTVWSTRYLHLGQQNEFLTSAWLGTMGCALPGAIAAKRAFPERQTIAITGDGGFSMVMQDFVTAVHYKMPMVVVLLNNQELSFIKYEQQSAGELNYAIDLPNIDYAAFAKACGGSGYHVETRAELETALATAKDEQVPVLIDVHVDPDAAPLPGKIVWDEAKGYLSFETGELLEEHRLAKMPPLKTILRRFL</sequence>
<dbReference type="InterPro" id="IPR012001">
    <property type="entry name" value="Thiamin_PyroP_enz_TPP-bd_dom"/>
</dbReference>
<feature type="domain" description="Thiamine pyrophosphate enzyme central" evidence="4">
    <location>
        <begin position="193"/>
        <end position="319"/>
    </location>
</feature>
<comment type="caution">
    <text evidence="7">The sequence shown here is derived from an EMBL/GenBank/DDBJ whole genome shotgun (WGS) entry which is preliminary data.</text>
</comment>
<evidence type="ECO:0000259" key="5">
    <source>
        <dbReference type="Pfam" id="PF02775"/>
    </source>
</evidence>
<dbReference type="InterPro" id="IPR047211">
    <property type="entry name" value="POXB-like"/>
</dbReference>
<dbReference type="Pfam" id="PF00205">
    <property type="entry name" value="TPP_enzyme_M"/>
    <property type="match status" value="1"/>
</dbReference>
<feature type="domain" description="Thiamine pyrophosphate enzyme TPP-binding" evidence="5">
    <location>
        <begin position="382"/>
        <end position="528"/>
    </location>
</feature>
<dbReference type="InterPro" id="IPR029035">
    <property type="entry name" value="DHS-like_NAD/FAD-binding_dom"/>
</dbReference>
<feature type="domain" description="Thiamine pyrophosphate enzyme N-terminal TPP-binding" evidence="6">
    <location>
        <begin position="4"/>
        <end position="117"/>
    </location>
</feature>
<dbReference type="GO" id="GO:0047112">
    <property type="term" value="F:pyruvate oxidase activity"/>
    <property type="evidence" value="ECO:0007669"/>
    <property type="project" value="UniProtKB-EC"/>
</dbReference>
<dbReference type="EMBL" id="JAARRM010000001">
    <property type="protein sequence ID" value="MBC1520203.1"/>
    <property type="molecule type" value="Genomic_DNA"/>
</dbReference>
<dbReference type="InterPro" id="IPR011766">
    <property type="entry name" value="TPP_enzyme_TPP-bd"/>
</dbReference>
<evidence type="ECO:0000313" key="8">
    <source>
        <dbReference type="Proteomes" id="UP000559885"/>
    </source>
</evidence>
<proteinExistence type="inferred from homology"/>
<dbReference type="GO" id="GO:0000287">
    <property type="term" value="F:magnesium ion binding"/>
    <property type="evidence" value="ECO:0007669"/>
    <property type="project" value="InterPro"/>
</dbReference>
<reference evidence="7 8" key="1">
    <citation type="submission" date="2020-03" db="EMBL/GenBank/DDBJ databases">
        <title>Soil Listeria distribution.</title>
        <authorList>
            <person name="Liao J."/>
            <person name="Wiedmann M."/>
        </authorList>
    </citation>
    <scope>NUCLEOTIDE SEQUENCE [LARGE SCALE GENOMIC DNA]</scope>
    <source>
        <strain evidence="7 8">FSL L7-1507</strain>
    </source>
</reference>
<dbReference type="Pfam" id="PF02775">
    <property type="entry name" value="TPP_enzyme_C"/>
    <property type="match status" value="1"/>
</dbReference>
<dbReference type="SUPFAM" id="SSF52467">
    <property type="entry name" value="DHS-like NAD/FAD-binding domain"/>
    <property type="match status" value="1"/>
</dbReference>
<dbReference type="PANTHER" id="PTHR42981:SF2">
    <property type="entry name" value="PYRUVATE DEHYDROGENASE [UBIQUINONE]"/>
    <property type="match status" value="1"/>
</dbReference>
<dbReference type="FunFam" id="3.40.50.970:FF:000007">
    <property type="entry name" value="Acetolactate synthase"/>
    <property type="match status" value="1"/>
</dbReference>
<protein>
    <submittedName>
        <fullName evidence="7">Pyruvate oxidase</fullName>
        <ecNumber evidence="7">1.2.3.3</ecNumber>
    </submittedName>
</protein>
<dbReference type="Gene3D" id="3.40.50.1220">
    <property type="entry name" value="TPP-binding domain"/>
    <property type="match status" value="1"/>
</dbReference>
<evidence type="ECO:0000259" key="4">
    <source>
        <dbReference type="Pfam" id="PF00205"/>
    </source>
</evidence>
<evidence type="ECO:0000256" key="1">
    <source>
        <dbReference type="ARBA" id="ARBA00007812"/>
    </source>
</evidence>
<dbReference type="Pfam" id="PF02776">
    <property type="entry name" value="TPP_enzyme_N"/>
    <property type="match status" value="1"/>
</dbReference>
<evidence type="ECO:0000259" key="6">
    <source>
        <dbReference type="Pfam" id="PF02776"/>
    </source>
</evidence>
<dbReference type="SUPFAM" id="SSF52518">
    <property type="entry name" value="Thiamin diphosphate-binding fold (THDP-binding)"/>
    <property type="match status" value="2"/>
</dbReference>
<keyword evidence="2 3" id="KW-0786">Thiamine pyrophosphate</keyword>
<dbReference type="PANTHER" id="PTHR42981">
    <property type="entry name" value="PYRUVATE DEHYDROGENASE [UBIQUINONE]"/>
    <property type="match status" value="1"/>
</dbReference>
<evidence type="ECO:0000256" key="2">
    <source>
        <dbReference type="ARBA" id="ARBA00023052"/>
    </source>
</evidence>
<dbReference type="InterPro" id="IPR012000">
    <property type="entry name" value="Thiamin_PyroP_enz_cen_dom"/>
</dbReference>
<dbReference type="PROSITE" id="PS00187">
    <property type="entry name" value="TPP_ENZYMES"/>
    <property type="match status" value="1"/>
</dbReference>
<evidence type="ECO:0000256" key="3">
    <source>
        <dbReference type="RuleBase" id="RU362132"/>
    </source>
</evidence>